<name>A0A8C0KYH3_CANLU</name>
<protein>
    <submittedName>
        <fullName evidence="3">Uncharacterized protein</fullName>
    </submittedName>
</protein>
<proteinExistence type="predicted"/>
<dbReference type="Ensembl" id="ENSCAFT00020025621.1">
    <property type="protein sequence ID" value="ENSCAFP00020022123.1"/>
    <property type="gene ID" value="ENSCAFG00020017485.1"/>
</dbReference>
<feature type="signal peptide" evidence="2">
    <location>
        <begin position="1"/>
        <end position="18"/>
    </location>
</feature>
<keyword evidence="4" id="KW-1185">Reference proteome</keyword>
<reference evidence="3" key="1">
    <citation type="submission" date="2025-08" db="UniProtKB">
        <authorList>
            <consortium name="Ensembl"/>
        </authorList>
    </citation>
    <scope>IDENTIFICATION</scope>
</reference>
<evidence type="ECO:0000313" key="3">
    <source>
        <dbReference type="Ensembl" id="ENSCAFP00020022123.1"/>
    </source>
</evidence>
<sequence length="68" mass="7337">RAALLTTVMHSLSFRSLAVQPGAEGLGSTSELLPSDGNPREPPTTWIKSQACKMALRVSSFDMDTRDC</sequence>
<dbReference type="GeneTree" id="ENSGT00960000190612"/>
<feature type="chain" id="PRO_5034265992" evidence="2">
    <location>
        <begin position="19"/>
        <end position="68"/>
    </location>
</feature>
<evidence type="ECO:0000256" key="1">
    <source>
        <dbReference type="SAM" id="MobiDB-lite"/>
    </source>
</evidence>
<organism evidence="3 4">
    <name type="scientific">Canis lupus dingo</name>
    <name type="common">dingo</name>
    <dbReference type="NCBI Taxonomy" id="286419"/>
    <lineage>
        <taxon>Eukaryota</taxon>
        <taxon>Metazoa</taxon>
        <taxon>Chordata</taxon>
        <taxon>Craniata</taxon>
        <taxon>Vertebrata</taxon>
        <taxon>Euteleostomi</taxon>
        <taxon>Mammalia</taxon>
        <taxon>Eutheria</taxon>
        <taxon>Laurasiatheria</taxon>
        <taxon>Carnivora</taxon>
        <taxon>Caniformia</taxon>
        <taxon>Canidae</taxon>
        <taxon>Canis</taxon>
    </lineage>
</organism>
<feature type="region of interest" description="Disordered" evidence="1">
    <location>
        <begin position="24"/>
        <end position="45"/>
    </location>
</feature>
<dbReference type="Proteomes" id="UP000694391">
    <property type="component" value="Unplaced"/>
</dbReference>
<evidence type="ECO:0000256" key="2">
    <source>
        <dbReference type="SAM" id="SignalP"/>
    </source>
</evidence>
<reference evidence="3" key="2">
    <citation type="submission" date="2025-09" db="UniProtKB">
        <authorList>
            <consortium name="Ensembl"/>
        </authorList>
    </citation>
    <scope>IDENTIFICATION</scope>
</reference>
<accession>A0A8C0KYH3</accession>
<keyword evidence="2" id="KW-0732">Signal</keyword>
<evidence type="ECO:0000313" key="4">
    <source>
        <dbReference type="Proteomes" id="UP000694391"/>
    </source>
</evidence>
<dbReference type="AlphaFoldDB" id="A0A8C0KYH3"/>